<proteinExistence type="predicted"/>
<sequence>MKINIARPFQLFQWSSYVVGALITHFVIVFPLACMLFNDFYNRLIPSDSSQLVPLSAFELTETSTSHLKYTQQLYKVQAPHDLPSILDNGLNQRIPLRTQVDYRVDATLNFYCLIDDVVDKPVHNLQRVTVSVYGVNGHGTHNLLYATSVPILCMKASDSISLPENKQLKGSRMASYRSEWLNKIKLDDVSDFSTGYSIEGLSVMFNFPAPKVYNKKGNSYNHGMENMDTYSLLMEPESNLNFRVNFNQGIRNLMLRYRTITYIVGIAVFHVAMTILFMLTVGMGFYITYQKLNEVASPKRA</sequence>
<reference evidence="2 3" key="1">
    <citation type="journal article" date="2023" name="Elife">
        <title>Identification of key yeast species and microbe-microbe interactions impacting larval growth of Drosophila in the wild.</title>
        <authorList>
            <person name="Mure A."/>
            <person name="Sugiura Y."/>
            <person name="Maeda R."/>
            <person name="Honda K."/>
            <person name="Sakurai N."/>
            <person name="Takahashi Y."/>
            <person name="Watada M."/>
            <person name="Katoh T."/>
            <person name="Gotoh A."/>
            <person name="Gotoh Y."/>
            <person name="Taniguchi I."/>
            <person name="Nakamura K."/>
            <person name="Hayashi T."/>
            <person name="Katayama T."/>
            <person name="Uemura T."/>
            <person name="Hattori Y."/>
        </authorList>
    </citation>
    <scope>NUCLEOTIDE SEQUENCE [LARGE SCALE GENOMIC DNA]</scope>
    <source>
        <strain evidence="2 3">KH-74</strain>
    </source>
</reference>
<protein>
    <submittedName>
        <fullName evidence="2">Seipin</fullName>
    </submittedName>
</protein>
<evidence type="ECO:0000313" key="2">
    <source>
        <dbReference type="EMBL" id="GMM57101.1"/>
    </source>
</evidence>
<name>A0AAV5S216_MAUHU</name>
<accession>A0AAV5S216</accession>
<dbReference type="Proteomes" id="UP001377567">
    <property type="component" value="Unassembled WGS sequence"/>
</dbReference>
<evidence type="ECO:0000256" key="1">
    <source>
        <dbReference type="SAM" id="Phobius"/>
    </source>
</evidence>
<feature type="transmembrane region" description="Helical" evidence="1">
    <location>
        <begin position="261"/>
        <end position="288"/>
    </location>
</feature>
<comment type="caution">
    <text evidence="2">The sequence shown here is derived from an EMBL/GenBank/DDBJ whole genome shotgun (WGS) entry which is preliminary data.</text>
</comment>
<feature type="transmembrane region" description="Helical" evidence="1">
    <location>
        <begin position="17"/>
        <end position="37"/>
    </location>
</feature>
<keyword evidence="1" id="KW-1133">Transmembrane helix</keyword>
<keyword evidence="3" id="KW-1185">Reference proteome</keyword>
<keyword evidence="1" id="KW-0812">Transmembrane</keyword>
<dbReference type="EMBL" id="BTGD01000011">
    <property type="protein sequence ID" value="GMM57101.1"/>
    <property type="molecule type" value="Genomic_DNA"/>
</dbReference>
<gene>
    <name evidence="2" type="ORF">DAKH74_037170</name>
</gene>
<organism evidence="2 3">
    <name type="scientific">Maudiozyma humilis</name>
    <name type="common">Sour dough yeast</name>
    <name type="synonym">Kazachstania humilis</name>
    <dbReference type="NCBI Taxonomy" id="51915"/>
    <lineage>
        <taxon>Eukaryota</taxon>
        <taxon>Fungi</taxon>
        <taxon>Dikarya</taxon>
        <taxon>Ascomycota</taxon>
        <taxon>Saccharomycotina</taxon>
        <taxon>Saccharomycetes</taxon>
        <taxon>Saccharomycetales</taxon>
        <taxon>Saccharomycetaceae</taxon>
        <taxon>Maudiozyma</taxon>
    </lineage>
</organism>
<dbReference type="CDD" id="cd23994">
    <property type="entry name" value="Seipin_Sei1_like"/>
    <property type="match status" value="1"/>
</dbReference>
<dbReference type="AlphaFoldDB" id="A0AAV5S216"/>
<evidence type="ECO:0000313" key="3">
    <source>
        <dbReference type="Proteomes" id="UP001377567"/>
    </source>
</evidence>
<keyword evidence="1" id="KW-0472">Membrane</keyword>